<organism evidence="2 3">
    <name type="scientific">Somion occarium</name>
    <dbReference type="NCBI Taxonomy" id="3059160"/>
    <lineage>
        <taxon>Eukaryota</taxon>
        <taxon>Fungi</taxon>
        <taxon>Dikarya</taxon>
        <taxon>Basidiomycota</taxon>
        <taxon>Agaricomycotina</taxon>
        <taxon>Agaricomycetes</taxon>
        <taxon>Polyporales</taxon>
        <taxon>Cerrenaceae</taxon>
        <taxon>Somion</taxon>
    </lineage>
</organism>
<proteinExistence type="predicted"/>
<accession>A0ABP1E923</accession>
<evidence type="ECO:0000256" key="1">
    <source>
        <dbReference type="SAM" id="MobiDB-lite"/>
    </source>
</evidence>
<feature type="compositionally biased region" description="Polar residues" evidence="1">
    <location>
        <begin position="105"/>
        <end position="115"/>
    </location>
</feature>
<dbReference type="Proteomes" id="UP001497453">
    <property type="component" value="Chromosome 9"/>
</dbReference>
<feature type="compositionally biased region" description="Low complexity" evidence="1">
    <location>
        <begin position="1"/>
        <end position="33"/>
    </location>
</feature>
<evidence type="ECO:0000313" key="3">
    <source>
        <dbReference type="Proteomes" id="UP001497453"/>
    </source>
</evidence>
<gene>
    <name evidence="2" type="ORF">GFSPODELE1_LOCUS10389</name>
</gene>
<protein>
    <submittedName>
        <fullName evidence="2">Uncharacterized protein</fullName>
    </submittedName>
</protein>
<feature type="region of interest" description="Disordered" evidence="1">
    <location>
        <begin position="190"/>
        <end position="269"/>
    </location>
</feature>
<name>A0ABP1E923_9APHY</name>
<keyword evidence="3" id="KW-1185">Reference proteome</keyword>
<sequence length="269" mass="28473">MPSGSAIISSTSDSPQISPSMSSSTMPSTTIVSLSTDSPNRTSEGTASSSSLAPTFSAQTCPTTSSEVSAVLTHNNETPALSLHSNSSTLLTKKPHVIDSDRTRSTSGTCKSPGQHTHMELGTTRTSVSIPPEASPSLDVQERISSGSLASLTSTTKRKFKNPLDDIQHKRQETERAALARSIPTSVDIESYRTSQTTSAPTTMMHSQATSTNQYGRSDLASPILRGTSSTGTSWRNRRTSGSQQLNSMRSGGTLIKPNERNSKHANAS</sequence>
<feature type="compositionally biased region" description="Low complexity" evidence="1">
    <location>
        <begin position="81"/>
        <end position="92"/>
    </location>
</feature>
<feature type="compositionally biased region" description="Polar residues" evidence="1">
    <location>
        <begin position="192"/>
        <end position="216"/>
    </location>
</feature>
<feature type="region of interest" description="Disordered" evidence="1">
    <location>
        <begin position="1"/>
        <end position="119"/>
    </location>
</feature>
<dbReference type="EMBL" id="OZ037952">
    <property type="protein sequence ID" value="CAL1715709.1"/>
    <property type="molecule type" value="Genomic_DNA"/>
</dbReference>
<feature type="compositionally biased region" description="Polar residues" evidence="1">
    <location>
        <begin position="34"/>
        <end position="79"/>
    </location>
</feature>
<feature type="compositionally biased region" description="Polar residues" evidence="1">
    <location>
        <begin position="227"/>
        <end position="251"/>
    </location>
</feature>
<reference evidence="3" key="1">
    <citation type="submission" date="2024-04" db="EMBL/GenBank/DDBJ databases">
        <authorList>
            <person name="Shaw F."/>
            <person name="Minotto A."/>
        </authorList>
    </citation>
    <scope>NUCLEOTIDE SEQUENCE [LARGE SCALE GENOMIC DNA]</scope>
</reference>
<evidence type="ECO:0000313" key="2">
    <source>
        <dbReference type="EMBL" id="CAL1715709.1"/>
    </source>
</evidence>